<evidence type="ECO:0000313" key="3">
    <source>
        <dbReference type="EMBL" id="MEQ2180356.1"/>
    </source>
</evidence>
<reference evidence="3 4" key="1">
    <citation type="submission" date="2021-06" db="EMBL/GenBank/DDBJ databases">
        <authorList>
            <person name="Palmer J.M."/>
        </authorList>
    </citation>
    <scope>NUCLEOTIDE SEQUENCE [LARGE SCALE GENOMIC DNA]</scope>
    <source>
        <strain evidence="3 4">GA_2019</strain>
        <tissue evidence="3">Muscle</tissue>
    </source>
</reference>
<proteinExistence type="predicted"/>
<keyword evidence="2" id="KW-0732">Signal</keyword>
<organism evidence="3 4">
    <name type="scientific">Goodea atripinnis</name>
    <dbReference type="NCBI Taxonomy" id="208336"/>
    <lineage>
        <taxon>Eukaryota</taxon>
        <taxon>Metazoa</taxon>
        <taxon>Chordata</taxon>
        <taxon>Craniata</taxon>
        <taxon>Vertebrata</taxon>
        <taxon>Euteleostomi</taxon>
        <taxon>Actinopterygii</taxon>
        <taxon>Neopterygii</taxon>
        <taxon>Teleostei</taxon>
        <taxon>Neoteleostei</taxon>
        <taxon>Acanthomorphata</taxon>
        <taxon>Ovalentaria</taxon>
        <taxon>Atherinomorphae</taxon>
        <taxon>Cyprinodontiformes</taxon>
        <taxon>Goodeidae</taxon>
        <taxon>Goodea</taxon>
    </lineage>
</organism>
<feature type="signal peptide" evidence="2">
    <location>
        <begin position="1"/>
        <end position="15"/>
    </location>
</feature>
<accession>A0ABV0PA55</accession>
<gene>
    <name evidence="3" type="ORF">GOODEAATRI_000464</name>
</gene>
<name>A0ABV0PA55_9TELE</name>
<comment type="caution">
    <text evidence="3">The sequence shown here is derived from an EMBL/GenBank/DDBJ whole genome shotgun (WGS) entry which is preliminary data.</text>
</comment>
<evidence type="ECO:0000256" key="2">
    <source>
        <dbReference type="SAM" id="SignalP"/>
    </source>
</evidence>
<feature type="region of interest" description="Disordered" evidence="1">
    <location>
        <begin position="24"/>
        <end position="81"/>
    </location>
</feature>
<feature type="chain" id="PRO_5046284911" evidence="2">
    <location>
        <begin position="16"/>
        <end position="285"/>
    </location>
</feature>
<dbReference type="EMBL" id="JAHRIO010069979">
    <property type="protein sequence ID" value="MEQ2180356.1"/>
    <property type="molecule type" value="Genomic_DNA"/>
</dbReference>
<feature type="compositionally biased region" description="Polar residues" evidence="1">
    <location>
        <begin position="49"/>
        <end position="60"/>
    </location>
</feature>
<feature type="compositionally biased region" description="Basic and acidic residues" evidence="1">
    <location>
        <begin position="63"/>
        <end position="73"/>
    </location>
</feature>
<protein>
    <submittedName>
        <fullName evidence="3">Uncharacterized protein</fullName>
    </submittedName>
</protein>
<evidence type="ECO:0000256" key="1">
    <source>
        <dbReference type="SAM" id="MobiDB-lite"/>
    </source>
</evidence>
<keyword evidence="4" id="KW-1185">Reference proteome</keyword>
<evidence type="ECO:0000313" key="4">
    <source>
        <dbReference type="Proteomes" id="UP001476798"/>
    </source>
</evidence>
<feature type="compositionally biased region" description="Acidic residues" evidence="1">
    <location>
        <begin position="31"/>
        <end position="45"/>
    </location>
</feature>
<dbReference type="Proteomes" id="UP001476798">
    <property type="component" value="Unassembled WGS sequence"/>
</dbReference>
<sequence>MSMRCVPMRCHVVLARLVLHLRRSSEPSDVQTEEEDKLPVSEEDPLINGTGSPASLTNLEASPRAESHSLLTKDEEDDEMRDSGVEHIWPDNDILSASVDGTGELPIPKNYPLKLSLGRFCVHILPLVEPILCRKPHPSGAGVDSSKRHGAFCKQRSKPDEIKDDFDAMGPEATLQAVRNGTAEPHLPCCIMRCGADLPLHAPPFHDFIRATSTVGLGRCSGEPKLEDFFAKRKLDDSDSHVVSIAEYLQRGDTAIIYPEAPEELSRLGTPEATGPEENGKTLVI</sequence>